<feature type="domain" description="Glycosyl hydrolase family 32 N-terminal" evidence="5">
    <location>
        <begin position="57"/>
        <end position="356"/>
    </location>
</feature>
<dbReference type="SMART" id="SM00640">
    <property type="entry name" value="Glyco_32"/>
    <property type="match status" value="1"/>
</dbReference>
<dbReference type="GO" id="GO:0005987">
    <property type="term" value="P:sucrose catabolic process"/>
    <property type="evidence" value="ECO:0007669"/>
    <property type="project" value="TreeGrafter"/>
</dbReference>
<evidence type="ECO:0000313" key="7">
    <source>
        <dbReference type="EMBL" id="SDI04574.1"/>
    </source>
</evidence>
<dbReference type="Pfam" id="PF00251">
    <property type="entry name" value="Glyco_hydro_32N"/>
    <property type="match status" value="1"/>
</dbReference>
<dbReference type="FunFam" id="2.115.10.20:FF:000002">
    <property type="entry name" value="Invertase 2"/>
    <property type="match status" value="1"/>
</dbReference>
<dbReference type="RefSeq" id="WP_091583774.1">
    <property type="nucleotide sequence ID" value="NZ_FNDU01000004.1"/>
</dbReference>
<accession>A0A1G8HD18</accession>
<dbReference type="PANTHER" id="PTHR42800">
    <property type="entry name" value="EXOINULINASE INUD (AFU_ORTHOLOGUE AFUA_5G00480)"/>
    <property type="match status" value="1"/>
</dbReference>
<keyword evidence="8" id="KW-1185">Reference proteome</keyword>
<dbReference type="Gene3D" id="2.115.10.20">
    <property type="entry name" value="Glycosyl hydrolase domain, family 43"/>
    <property type="match status" value="1"/>
</dbReference>
<dbReference type="CDD" id="cd18622">
    <property type="entry name" value="GH32_Inu-like"/>
    <property type="match status" value="1"/>
</dbReference>
<gene>
    <name evidence="7" type="ORF">SAMN05216352_104208</name>
</gene>
<protein>
    <submittedName>
        <fullName evidence="7">Levanase</fullName>
    </submittedName>
</protein>
<dbReference type="InterPro" id="IPR001362">
    <property type="entry name" value="Glyco_hydro_32"/>
</dbReference>
<evidence type="ECO:0000256" key="1">
    <source>
        <dbReference type="ARBA" id="ARBA00009902"/>
    </source>
</evidence>
<dbReference type="Gene3D" id="2.60.120.560">
    <property type="entry name" value="Exo-inulinase, domain 1"/>
    <property type="match status" value="1"/>
</dbReference>
<keyword evidence="3 4" id="KW-0326">Glycosidase</keyword>
<dbReference type="PROSITE" id="PS00609">
    <property type="entry name" value="GLYCOSYL_HYDROL_F32"/>
    <property type="match status" value="1"/>
</dbReference>
<dbReference type="GO" id="GO:0004575">
    <property type="term" value="F:sucrose alpha-glucosidase activity"/>
    <property type="evidence" value="ECO:0007669"/>
    <property type="project" value="TreeGrafter"/>
</dbReference>
<dbReference type="InterPro" id="IPR013189">
    <property type="entry name" value="Glyco_hydro_32_C"/>
</dbReference>
<evidence type="ECO:0000256" key="3">
    <source>
        <dbReference type="ARBA" id="ARBA00023295"/>
    </source>
</evidence>
<dbReference type="EMBL" id="FNDU01000004">
    <property type="protein sequence ID" value="SDI04574.1"/>
    <property type="molecule type" value="Genomic_DNA"/>
</dbReference>
<dbReference type="SUPFAM" id="SSF75005">
    <property type="entry name" value="Arabinanase/levansucrase/invertase"/>
    <property type="match status" value="1"/>
</dbReference>
<evidence type="ECO:0000313" key="8">
    <source>
        <dbReference type="Proteomes" id="UP000199017"/>
    </source>
</evidence>
<dbReference type="SUPFAM" id="SSF49899">
    <property type="entry name" value="Concanavalin A-like lectins/glucanases"/>
    <property type="match status" value="1"/>
</dbReference>
<reference evidence="7 8" key="1">
    <citation type="submission" date="2016-10" db="EMBL/GenBank/DDBJ databases">
        <authorList>
            <person name="de Groot N.N."/>
        </authorList>
    </citation>
    <scope>NUCLEOTIDE SEQUENCE [LARGE SCALE GENOMIC DNA]</scope>
    <source>
        <strain evidence="8">P4B,CCM 7963,CECT 7998,DSM 25260,IBRC-M 10614,KCTC 13821</strain>
    </source>
</reference>
<evidence type="ECO:0000259" key="5">
    <source>
        <dbReference type="Pfam" id="PF00251"/>
    </source>
</evidence>
<proteinExistence type="inferred from homology"/>
<dbReference type="Pfam" id="PF08244">
    <property type="entry name" value="Glyco_hydro_32C"/>
    <property type="match status" value="1"/>
</dbReference>
<dbReference type="InterPro" id="IPR018053">
    <property type="entry name" value="Glyco_hydro_32_AS"/>
</dbReference>
<keyword evidence="2 4" id="KW-0378">Hydrolase</keyword>
<name>A0A1G8HD18_9BACI</name>
<dbReference type="STRING" id="930129.SAMN05216352_104208"/>
<dbReference type="InterPro" id="IPR023296">
    <property type="entry name" value="Glyco_hydro_beta-prop_sf"/>
</dbReference>
<dbReference type="InterPro" id="IPR013320">
    <property type="entry name" value="ConA-like_dom_sf"/>
</dbReference>
<feature type="domain" description="Glycosyl hydrolase family 32 C-terminal" evidence="6">
    <location>
        <begin position="367"/>
        <end position="518"/>
    </location>
</feature>
<evidence type="ECO:0000259" key="6">
    <source>
        <dbReference type="Pfam" id="PF08244"/>
    </source>
</evidence>
<evidence type="ECO:0000256" key="4">
    <source>
        <dbReference type="RuleBase" id="RU362110"/>
    </source>
</evidence>
<dbReference type="GO" id="GO:0005737">
    <property type="term" value="C:cytoplasm"/>
    <property type="evidence" value="ECO:0007669"/>
    <property type="project" value="TreeGrafter"/>
</dbReference>
<dbReference type="PANTHER" id="PTHR42800:SF1">
    <property type="entry name" value="EXOINULINASE INUD (AFU_ORTHOLOGUE AFUA_5G00480)"/>
    <property type="match status" value="1"/>
</dbReference>
<sequence length="530" mass="60522">MKCNYKGVLVSTVSLMAGLFMHTADVGAEDSEESEKNSQLQEVDNNYYEELYRPQFHFTPEENWMNDPNGLVYYQGEYHMFYQYNPKGNTWGNMSWGHAVSKDLVHWEHLDVAMEPDELGMIFSGSAVVDKHNTSGLFKGGSGGLVAIFTHAGDTQKQSIAYSEDKGRTWQKYEGNPVLENQGIEDFRDPKVFWHEDTEKWIMAVAADDRVQFYSSPDLLDWEFMSEFGEGMGAQEGVWECPDLFEIPVDGDPNNTKWVLQVDINPGAIAGGSGGQYFIGDFDGETFTTDQKAEEINWVDYGKDFYASQSWDNTKERRIWTAWMSNWNYAEDIPTSPWRSAMTIPREVGLKTSENGDILLTQKPIREMKKVRNKKHHLKSQNIDSDHLPVSEVQGQTQEIIAEFEIGSAEEFGFHIRKGEEEYTKVGYDTENQELFVDRTKSGDTDFNDDFPGIYAAPLASEENKIKMHIFVDRSSVEVFGNDGERVLTNQIFPKPESNELEIYAEDGDVNVTSLDVFELDSTWKNKINQ</sequence>
<comment type="similarity">
    <text evidence="1 4">Belongs to the glycosyl hydrolase 32 family.</text>
</comment>
<organism evidence="7 8">
    <name type="scientific">Alteribacillus bidgolensis</name>
    <dbReference type="NCBI Taxonomy" id="930129"/>
    <lineage>
        <taxon>Bacteria</taxon>
        <taxon>Bacillati</taxon>
        <taxon>Bacillota</taxon>
        <taxon>Bacilli</taxon>
        <taxon>Bacillales</taxon>
        <taxon>Bacillaceae</taxon>
        <taxon>Alteribacillus</taxon>
    </lineage>
</organism>
<dbReference type="AlphaFoldDB" id="A0A1G8HD18"/>
<dbReference type="InterPro" id="IPR013148">
    <property type="entry name" value="Glyco_hydro_32_N"/>
</dbReference>
<evidence type="ECO:0000256" key="2">
    <source>
        <dbReference type="ARBA" id="ARBA00022801"/>
    </source>
</evidence>
<dbReference type="OrthoDB" id="9759709at2"/>
<dbReference type="Proteomes" id="UP000199017">
    <property type="component" value="Unassembled WGS sequence"/>
</dbReference>